<evidence type="ECO:0000313" key="3">
    <source>
        <dbReference type="EMBL" id="SFK51009.1"/>
    </source>
</evidence>
<evidence type="ECO:0000313" key="5">
    <source>
        <dbReference type="Proteomes" id="UP000183090"/>
    </source>
</evidence>
<reference evidence="3 5" key="3">
    <citation type="submission" date="2016-10" db="EMBL/GenBank/DDBJ databases">
        <authorList>
            <person name="Varghese N."/>
            <person name="Submissions S."/>
        </authorList>
    </citation>
    <scope>NUCLEOTIDE SEQUENCE [LARGE SCALE GENOMIC DNA]</scope>
    <source>
        <strain evidence="3 5">CGMCC 1.6501</strain>
    </source>
</reference>
<proteinExistence type="predicted"/>
<dbReference type="AlphaFoldDB" id="A0A0F7HJD3"/>
<dbReference type="Proteomes" id="UP000034029">
    <property type="component" value="Chromosome"/>
</dbReference>
<name>A0A0F7HJD3_9STAP</name>
<dbReference type="KEGG" id="shv:AAT16_04100"/>
<dbReference type="InterPro" id="IPR014966">
    <property type="entry name" value="FRG-dom"/>
</dbReference>
<organism evidence="3 5">
    <name type="scientific">Salinicoccus halodurans</name>
    <dbReference type="NCBI Taxonomy" id="407035"/>
    <lineage>
        <taxon>Bacteria</taxon>
        <taxon>Bacillati</taxon>
        <taxon>Bacillota</taxon>
        <taxon>Bacilli</taxon>
        <taxon>Bacillales</taxon>
        <taxon>Staphylococcaceae</taxon>
        <taxon>Salinicoccus</taxon>
    </lineage>
</organism>
<sequence>MTDVDKELITLKQKLIYEEYVLINKRNKYLLKYFRKFIKNNQCFKNMKLSEINYGEHVIIYNKIKITIEIYNDFMKLLGQLFKLQMRNNNLTYRGHANANYQLVSSLLREEENLQNEDKIYFDIIKAFPEKFSNARYHLDYLKTIQHYNGKTRIMDLTTNFLIALYFATSSNNEVLGELIIFDKNIDKHLLEKFGPRYIKKVKRLNSDTIEILASLAALDYESKESIEAHAHSSSTFIDSNPINEFQYIEIFNEYENVQRLVHEVGQVRLNFLPKIDPRHLLDVYFSDSTFDNERITNQAGEFIIHGLLPKNKVMKKLNKYRYKAEGKKRIILIDNKAKNDMLEHLQILNIKESTIYPSLENTIKEIYKNYQS</sequence>
<gene>
    <name evidence="2" type="ORF">AAT16_04100</name>
    <name evidence="3" type="ORF">SAMN05216235_0057</name>
</gene>
<evidence type="ECO:0000313" key="2">
    <source>
        <dbReference type="EMBL" id="AKG73466.1"/>
    </source>
</evidence>
<dbReference type="Proteomes" id="UP000183090">
    <property type="component" value="Unassembled WGS sequence"/>
</dbReference>
<reference evidence="4" key="2">
    <citation type="submission" date="2015-04" db="EMBL/GenBank/DDBJ databases">
        <title>Complete genome sequence of Salinicoccus halodurans strain H3B36, isolated from the Qaidam basin of China.</title>
        <authorList>
            <person name="Ma Y."/>
            <person name="Jiang K."/>
            <person name="Xue Y."/>
        </authorList>
    </citation>
    <scope>NUCLEOTIDE SEQUENCE [LARGE SCALE GENOMIC DNA]</scope>
    <source>
        <strain evidence="4">H3B36</strain>
    </source>
</reference>
<evidence type="ECO:0000313" key="4">
    <source>
        <dbReference type="Proteomes" id="UP000034029"/>
    </source>
</evidence>
<evidence type="ECO:0000259" key="1">
    <source>
        <dbReference type="SMART" id="SM00901"/>
    </source>
</evidence>
<keyword evidence="4" id="KW-1185">Reference proteome</keyword>
<dbReference type="EMBL" id="FOTB01000001">
    <property type="protein sequence ID" value="SFK51009.1"/>
    <property type="molecule type" value="Genomic_DNA"/>
</dbReference>
<accession>A0A0F7HJD3</accession>
<feature type="domain" description="FRG" evidence="1">
    <location>
        <begin position="87"/>
        <end position="180"/>
    </location>
</feature>
<reference evidence="2 4" key="1">
    <citation type="journal article" date="2015" name="Int. J. Syst. Evol. Microbiol.">
        <title>Complete genome sequence of Salinicoccus halodurans H3B36, isolated from the Qaidam Basin in China.</title>
        <authorList>
            <person name="Jiang K."/>
            <person name="Xue Y."/>
            <person name="Ma Y."/>
        </authorList>
    </citation>
    <scope>NUCLEOTIDE SEQUENCE [LARGE SCALE GENOMIC DNA]</scope>
    <source>
        <strain evidence="2 4">H3B36</strain>
    </source>
</reference>
<dbReference type="OrthoDB" id="9771835at2"/>
<dbReference type="RefSeq" id="WP_046789656.1">
    <property type="nucleotide sequence ID" value="NZ_CP011366.1"/>
</dbReference>
<dbReference type="EMBL" id="CP011366">
    <property type="protein sequence ID" value="AKG73466.1"/>
    <property type="molecule type" value="Genomic_DNA"/>
</dbReference>
<protein>
    <submittedName>
        <fullName evidence="3">FRG domain-containing protein</fullName>
    </submittedName>
</protein>
<dbReference type="Pfam" id="PF08867">
    <property type="entry name" value="FRG"/>
    <property type="match status" value="1"/>
</dbReference>
<dbReference type="SMART" id="SM00901">
    <property type="entry name" value="FRG"/>
    <property type="match status" value="1"/>
</dbReference>